<proteinExistence type="predicted"/>
<evidence type="ECO:0000313" key="2">
    <source>
        <dbReference type="Proteomes" id="UP000812961"/>
    </source>
</evidence>
<organism evidence="1 2">
    <name type="scientific">Chitinophaga rhizophila</name>
    <dbReference type="NCBI Taxonomy" id="2866212"/>
    <lineage>
        <taxon>Bacteria</taxon>
        <taxon>Pseudomonadati</taxon>
        <taxon>Bacteroidota</taxon>
        <taxon>Chitinophagia</taxon>
        <taxon>Chitinophagales</taxon>
        <taxon>Chitinophagaceae</taxon>
        <taxon>Chitinophaga</taxon>
    </lineage>
</organism>
<dbReference type="RefSeq" id="WP_220249557.1">
    <property type="nucleotide sequence ID" value="NZ_JAICCF010000001.1"/>
</dbReference>
<protein>
    <recommendedName>
        <fullName evidence="3">CopG antitoxin of type II toxin-antitoxin system</fullName>
    </recommendedName>
</protein>
<sequence>MEIKVNIDDNYIKDLQSKVDNAKPSLIASDAIALYNWAVNEIISGRKVVSLDESKNSYREITSPVLKKAHRDKAG</sequence>
<keyword evidence="2" id="KW-1185">Reference proteome</keyword>
<name>A0ABS7GAB5_9BACT</name>
<dbReference type="Proteomes" id="UP000812961">
    <property type="component" value="Unassembled WGS sequence"/>
</dbReference>
<evidence type="ECO:0008006" key="3">
    <source>
        <dbReference type="Google" id="ProtNLM"/>
    </source>
</evidence>
<comment type="caution">
    <text evidence="1">The sequence shown here is derived from an EMBL/GenBank/DDBJ whole genome shotgun (WGS) entry which is preliminary data.</text>
</comment>
<accession>A0ABS7GAB5</accession>
<reference evidence="1 2" key="1">
    <citation type="submission" date="2021-08" db="EMBL/GenBank/DDBJ databases">
        <title>The genome sequence of Chitinophaga sp. B61.</title>
        <authorList>
            <person name="Zhang X."/>
        </authorList>
    </citation>
    <scope>NUCLEOTIDE SEQUENCE [LARGE SCALE GENOMIC DNA]</scope>
    <source>
        <strain evidence="1 2">B61</strain>
    </source>
</reference>
<dbReference type="EMBL" id="JAICCF010000001">
    <property type="protein sequence ID" value="MBW8684381.1"/>
    <property type="molecule type" value="Genomic_DNA"/>
</dbReference>
<gene>
    <name evidence="1" type="ORF">K1Y79_08555</name>
</gene>
<evidence type="ECO:0000313" key="1">
    <source>
        <dbReference type="EMBL" id="MBW8684381.1"/>
    </source>
</evidence>